<dbReference type="PANTHER" id="PTHR43408">
    <property type="entry name" value="FMN REDUCTASE (NADPH)"/>
    <property type="match status" value="1"/>
</dbReference>
<dbReference type="InterPro" id="IPR005025">
    <property type="entry name" value="FMN_Rdtase-like_dom"/>
</dbReference>
<sequence length="218" mass="23127">MSRRIVAITAGLSQPSSTRLLTDRIVASVQRQAGDGVEVQVIEVRDLATDITSHLLTGFPSQRLGAALDAVASADALIAVTPVFTASYSGLFKSFVDLVDKEALHEVPVLIAATAGTSRHSLVTEYALRPLFSYLRAQVLPTAVFAATDDFADDALSRRIDRAAGELARALAVETPRARVNSWSLDTGPAIADVPGAPASTPYDEVPDFRALLGEQAR</sequence>
<evidence type="ECO:0000313" key="6">
    <source>
        <dbReference type="Proteomes" id="UP000250028"/>
    </source>
</evidence>
<dbReference type="InterPro" id="IPR029039">
    <property type="entry name" value="Flavoprotein-like_sf"/>
</dbReference>
<dbReference type="InterPro" id="IPR051814">
    <property type="entry name" value="NAD(P)H-dep_FMN_reductase"/>
</dbReference>
<dbReference type="PANTHER" id="PTHR43408:SF2">
    <property type="entry name" value="FMN REDUCTASE (NADPH)"/>
    <property type="match status" value="1"/>
</dbReference>
<dbReference type="AlphaFoldDB" id="A0A2Y8ZSA2"/>
<evidence type="ECO:0000313" key="5">
    <source>
        <dbReference type="EMBL" id="SSA34326.1"/>
    </source>
</evidence>
<name>A0A2Y8ZSA2_9MICO</name>
<dbReference type="InterPro" id="IPR023932">
    <property type="entry name" value="CE1759_FMN_reduct"/>
</dbReference>
<dbReference type="OrthoDB" id="1643408at2"/>
<accession>A0A2Y8ZSA2</accession>
<dbReference type="Proteomes" id="UP000250028">
    <property type="component" value="Unassembled WGS sequence"/>
</dbReference>
<protein>
    <submittedName>
        <fullName evidence="5">FMN reductase</fullName>
    </submittedName>
</protein>
<organism evidence="5 6">
    <name type="scientific">Branchiibius hedensis</name>
    <dbReference type="NCBI Taxonomy" id="672460"/>
    <lineage>
        <taxon>Bacteria</taxon>
        <taxon>Bacillati</taxon>
        <taxon>Actinomycetota</taxon>
        <taxon>Actinomycetes</taxon>
        <taxon>Micrococcales</taxon>
        <taxon>Dermacoccaceae</taxon>
        <taxon>Branchiibius</taxon>
    </lineage>
</organism>
<proteinExistence type="predicted"/>
<feature type="domain" description="NADPH-dependent FMN reductase-like" evidence="4">
    <location>
        <begin position="4"/>
        <end position="148"/>
    </location>
</feature>
<evidence type="ECO:0000256" key="2">
    <source>
        <dbReference type="ARBA" id="ARBA00022643"/>
    </source>
</evidence>
<dbReference type="EMBL" id="UESZ01000001">
    <property type="protein sequence ID" value="SSA34326.1"/>
    <property type="molecule type" value="Genomic_DNA"/>
</dbReference>
<reference evidence="6" key="1">
    <citation type="submission" date="2016-10" db="EMBL/GenBank/DDBJ databases">
        <authorList>
            <person name="Varghese N."/>
            <person name="Submissions S."/>
        </authorList>
    </citation>
    <scope>NUCLEOTIDE SEQUENCE [LARGE SCALE GENOMIC DNA]</scope>
    <source>
        <strain evidence="6">DSM 22951</strain>
    </source>
</reference>
<keyword evidence="1" id="KW-0285">Flavoprotein</keyword>
<evidence type="ECO:0000256" key="1">
    <source>
        <dbReference type="ARBA" id="ARBA00022630"/>
    </source>
</evidence>
<dbReference type="Gene3D" id="3.40.50.360">
    <property type="match status" value="1"/>
</dbReference>
<evidence type="ECO:0000259" key="4">
    <source>
        <dbReference type="Pfam" id="PF03358"/>
    </source>
</evidence>
<keyword evidence="6" id="KW-1185">Reference proteome</keyword>
<keyword evidence="3" id="KW-0560">Oxidoreductase</keyword>
<evidence type="ECO:0000256" key="3">
    <source>
        <dbReference type="ARBA" id="ARBA00023002"/>
    </source>
</evidence>
<gene>
    <name evidence="5" type="ORF">SAMN04489750_1643</name>
</gene>
<dbReference type="SUPFAM" id="SSF52218">
    <property type="entry name" value="Flavoproteins"/>
    <property type="match status" value="1"/>
</dbReference>
<dbReference type="NCBIfam" id="TIGR04037">
    <property type="entry name" value="LLM_duo_CE1759"/>
    <property type="match status" value="1"/>
</dbReference>
<dbReference type="Pfam" id="PF03358">
    <property type="entry name" value="FMN_red"/>
    <property type="match status" value="1"/>
</dbReference>
<dbReference type="GO" id="GO:0016491">
    <property type="term" value="F:oxidoreductase activity"/>
    <property type="evidence" value="ECO:0007669"/>
    <property type="project" value="UniProtKB-KW"/>
</dbReference>
<dbReference type="RefSeq" id="WP_109684903.1">
    <property type="nucleotide sequence ID" value="NZ_QGDN01000001.1"/>
</dbReference>
<keyword evidence="2" id="KW-0288">FMN</keyword>